<dbReference type="PANTHER" id="PTHR43364:SF9">
    <property type="entry name" value="OXIDOREDUCTASE"/>
    <property type="match status" value="1"/>
</dbReference>
<evidence type="ECO:0000256" key="2">
    <source>
        <dbReference type="ARBA" id="ARBA00022857"/>
    </source>
</evidence>
<comment type="caution">
    <text evidence="6">The sequence shown here is derived from an EMBL/GenBank/DDBJ whole genome shotgun (WGS) entry which is preliminary data.</text>
</comment>
<dbReference type="InterPro" id="IPR050523">
    <property type="entry name" value="AKR_Detox_Biosynth"/>
</dbReference>
<sequence>MCALNDLVRAGMVRYIGASSMWTYQLAAMQNLAERKNWTKFVSMQNHYNLIYREEEREMIKYCNATGVGLIPWAPLASGRLARSPSRPSSSVRASTSSNGSIYAGGDDSTCRILARVEEVAKKRGWPMSYVGLAWLNRRVTAPIIGCSTVDRVDEALEAGGKTLTLDEEHYLEELYSPQPVQGHS</sequence>
<organism evidence="6 7">
    <name type="scientific">Fusarium albosuccineum</name>
    <dbReference type="NCBI Taxonomy" id="1237068"/>
    <lineage>
        <taxon>Eukaryota</taxon>
        <taxon>Fungi</taxon>
        <taxon>Dikarya</taxon>
        <taxon>Ascomycota</taxon>
        <taxon>Pezizomycotina</taxon>
        <taxon>Sordariomycetes</taxon>
        <taxon>Hypocreomycetidae</taxon>
        <taxon>Hypocreales</taxon>
        <taxon>Nectriaceae</taxon>
        <taxon>Fusarium</taxon>
        <taxon>Fusarium decemcellulare species complex</taxon>
    </lineage>
</organism>
<evidence type="ECO:0000256" key="4">
    <source>
        <dbReference type="SAM" id="MobiDB-lite"/>
    </source>
</evidence>
<feature type="region of interest" description="Disordered" evidence="4">
    <location>
        <begin position="83"/>
        <end position="103"/>
    </location>
</feature>
<reference evidence="6 7" key="1">
    <citation type="submission" date="2020-01" db="EMBL/GenBank/DDBJ databases">
        <title>Identification and distribution of gene clusters putatively required for synthesis of sphingolipid metabolism inhibitors in phylogenetically diverse species of the filamentous fungus Fusarium.</title>
        <authorList>
            <person name="Kim H.-S."/>
            <person name="Busman M."/>
            <person name="Brown D.W."/>
            <person name="Divon H."/>
            <person name="Uhlig S."/>
            <person name="Proctor R.H."/>
        </authorList>
    </citation>
    <scope>NUCLEOTIDE SEQUENCE [LARGE SCALE GENOMIC DNA]</scope>
    <source>
        <strain evidence="6 7">NRRL 20459</strain>
    </source>
</reference>
<evidence type="ECO:0000259" key="5">
    <source>
        <dbReference type="Pfam" id="PF00248"/>
    </source>
</evidence>
<evidence type="ECO:0000313" key="7">
    <source>
        <dbReference type="Proteomes" id="UP000554235"/>
    </source>
</evidence>
<keyword evidence="3" id="KW-0560">Oxidoreductase</keyword>
<name>A0A8H4PGB3_9HYPO</name>
<dbReference type="InterPro" id="IPR036812">
    <property type="entry name" value="NAD(P)_OxRdtase_dom_sf"/>
</dbReference>
<feature type="domain" description="NADP-dependent oxidoreductase" evidence="5">
    <location>
        <begin position="3"/>
        <end position="175"/>
    </location>
</feature>
<dbReference type="Gene3D" id="3.20.20.100">
    <property type="entry name" value="NADP-dependent oxidoreductase domain"/>
    <property type="match status" value="1"/>
</dbReference>
<dbReference type="GO" id="GO:0016491">
    <property type="term" value="F:oxidoreductase activity"/>
    <property type="evidence" value="ECO:0007669"/>
    <property type="project" value="UniProtKB-KW"/>
</dbReference>
<dbReference type="SUPFAM" id="SSF51430">
    <property type="entry name" value="NAD(P)-linked oxidoreductase"/>
    <property type="match status" value="1"/>
</dbReference>
<proteinExistence type="inferred from homology"/>
<gene>
    <name evidence="6" type="ORF">FALBO_1419</name>
</gene>
<evidence type="ECO:0000313" key="6">
    <source>
        <dbReference type="EMBL" id="KAF4471663.1"/>
    </source>
</evidence>
<protein>
    <submittedName>
        <fullName evidence="6">Aldo keto reductase 3</fullName>
    </submittedName>
</protein>
<keyword evidence="2" id="KW-0521">NADP</keyword>
<accession>A0A8H4PGB3</accession>
<comment type="similarity">
    <text evidence="1">Belongs to the aldo/keto reductase family.</text>
</comment>
<dbReference type="AlphaFoldDB" id="A0A8H4PGB3"/>
<dbReference type="Pfam" id="PF00248">
    <property type="entry name" value="Aldo_ket_red"/>
    <property type="match status" value="1"/>
</dbReference>
<dbReference type="EMBL" id="JAADYS010000178">
    <property type="protein sequence ID" value="KAF4471663.1"/>
    <property type="molecule type" value="Genomic_DNA"/>
</dbReference>
<dbReference type="OrthoDB" id="1720422at2759"/>
<dbReference type="PANTHER" id="PTHR43364">
    <property type="entry name" value="NADH-SPECIFIC METHYLGLYOXAL REDUCTASE-RELATED"/>
    <property type="match status" value="1"/>
</dbReference>
<keyword evidence="7" id="KW-1185">Reference proteome</keyword>
<evidence type="ECO:0000256" key="3">
    <source>
        <dbReference type="ARBA" id="ARBA00023002"/>
    </source>
</evidence>
<feature type="compositionally biased region" description="Low complexity" evidence="4">
    <location>
        <begin position="83"/>
        <end position="101"/>
    </location>
</feature>
<evidence type="ECO:0000256" key="1">
    <source>
        <dbReference type="ARBA" id="ARBA00007905"/>
    </source>
</evidence>
<dbReference type="InterPro" id="IPR023210">
    <property type="entry name" value="NADP_OxRdtase_dom"/>
</dbReference>
<dbReference type="Proteomes" id="UP000554235">
    <property type="component" value="Unassembled WGS sequence"/>
</dbReference>